<dbReference type="PANTHER" id="PTHR43081:SF19">
    <property type="entry name" value="PH-SENSITIVE ADENYLATE CYCLASE RV1264"/>
    <property type="match status" value="1"/>
</dbReference>
<dbReference type="RefSeq" id="WP_085123805.1">
    <property type="nucleotide sequence ID" value="NZ_FWZX01000013.1"/>
</dbReference>
<dbReference type="Pfam" id="PF00211">
    <property type="entry name" value="Guanylate_cyc"/>
    <property type="match status" value="1"/>
</dbReference>
<accession>A0A1Y6C6D7</accession>
<dbReference type="GO" id="GO:0004016">
    <property type="term" value="F:adenylate cyclase activity"/>
    <property type="evidence" value="ECO:0007669"/>
    <property type="project" value="UniProtKB-ARBA"/>
</dbReference>
<organism evidence="2 3">
    <name type="scientific">Tistlia consotensis USBA 355</name>
    <dbReference type="NCBI Taxonomy" id="560819"/>
    <lineage>
        <taxon>Bacteria</taxon>
        <taxon>Pseudomonadati</taxon>
        <taxon>Pseudomonadota</taxon>
        <taxon>Alphaproteobacteria</taxon>
        <taxon>Rhodospirillales</taxon>
        <taxon>Rhodovibrionaceae</taxon>
        <taxon>Tistlia</taxon>
    </lineage>
</organism>
<feature type="domain" description="Guanylate cyclase" evidence="1">
    <location>
        <begin position="431"/>
        <end position="549"/>
    </location>
</feature>
<dbReference type="GO" id="GO:0006171">
    <property type="term" value="P:cAMP biosynthetic process"/>
    <property type="evidence" value="ECO:0007669"/>
    <property type="project" value="TreeGrafter"/>
</dbReference>
<dbReference type="InterPro" id="IPR045983">
    <property type="entry name" value="GUC-dom-containing_N"/>
</dbReference>
<protein>
    <submittedName>
        <fullName evidence="2">Adenylate cyclase, class 3</fullName>
    </submittedName>
</protein>
<sequence length="606" mass="66000">MARARTRSWHWRFDAPIGAVWPVLADTARFNEAAGLPKHRIEETPQPDGSVLYTATAKQGPFHLAWRELPVNWVSDGWFEHCRVFSRGPLSRLCATFRLTPAEGGGCTAEYRLEAEPAGPVGRLILATVFFKAAGESFARLAEQAGRFAQGARDRPYDYQAPPVDAARRQRVERMVEAIEASGNGHGLARRLADFLLSAQEVDLARIRPIALARRWQLPERHLIELCLEATRAGLLELSWELLCPRCRVGKAGTAALDRLPAGAHCDTCNIDYDRDFSSNVELSFRPAEAVRPIVFGEYCLLGPMSTPHIKVHVTVPAGATRRIEARLAPGPYRLRSLEKGPELDVELAEGAGFPAVILGERTVEAGAPAPIGALELVNRTPWARTFVVEDRTWVTEALTADRVTALQAFRDLFSDQVLRPGDEVAVRRVTLLFTDLAASTALYGRIGDARAYHLVREHFAFLGRLVRDHDGAVVKTIGDAIMAAFADPVQALAAARAAQQSIAGFNAENPDGPILLKIGLHGGPCIAVTLNERLDYFGGTVNLAARLQGQSRGGDIVLSEALAAEPAVAALLRDLPVERASARLKGFDEPVPFLRIAGELPPPLP</sequence>
<dbReference type="InterPro" id="IPR023393">
    <property type="entry name" value="START-like_dom_sf"/>
</dbReference>
<dbReference type="EMBL" id="FWZX01000013">
    <property type="protein sequence ID" value="SMF39363.1"/>
    <property type="molecule type" value="Genomic_DNA"/>
</dbReference>
<evidence type="ECO:0000313" key="3">
    <source>
        <dbReference type="Proteomes" id="UP000192917"/>
    </source>
</evidence>
<dbReference type="GO" id="GO:0035556">
    <property type="term" value="P:intracellular signal transduction"/>
    <property type="evidence" value="ECO:0007669"/>
    <property type="project" value="InterPro"/>
</dbReference>
<evidence type="ECO:0000259" key="1">
    <source>
        <dbReference type="PROSITE" id="PS50125"/>
    </source>
</evidence>
<dbReference type="SMART" id="SM00044">
    <property type="entry name" value="CYCc"/>
    <property type="match status" value="1"/>
</dbReference>
<dbReference type="CDD" id="cd07302">
    <property type="entry name" value="CHD"/>
    <property type="match status" value="1"/>
</dbReference>
<dbReference type="InterPro" id="IPR029787">
    <property type="entry name" value="Nucleotide_cyclase"/>
</dbReference>
<gene>
    <name evidence="2" type="ORF">SAMN05428998_113129</name>
</gene>
<dbReference type="Gene3D" id="3.30.530.20">
    <property type="match status" value="1"/>
</dbReference>
<dbReference type="AlphaFoldDB" id="A0A1Y6C6D7"/>
<name>A0A1Y6C6D7_9PROT</name>
<dbReference type="STRING" id="560819.SAMN05428998_113129"/>
<proteinExistence type="predicted"/>
<dbReference type="InterPro" id="IPR001054">
    <property type="entry name" value="A/G_cyclase"/>
</dbReference>
<reference evidence="2 3" key="1">
    <citation type="submission" date="2017-04" db="EMBL/GenBank/DDBJ databases">
        <authorList>
            <person name="Afonso C.L."/>
            <person name="Miller P.J."/>
            <person name="Scott M.A."/>
            <person name="Spackman E."/>
            <person name="Goraichik I."/>
            <person name="Dimitrov K.M."/>
            <person name="Suarez D.L."/>
            <person name="Swayne D.E."/>
        </authorList>
    </citation>
    <scope>NUCLEOTIDE SEQUENCE [LARGE SCALE GENOMIC DNA]</scope>
    <source>
        <strain evidence="2 3">USBA 355</strain>
    </source>
</reference>
<dbReference type="Pfam" id="PF19363">
    <property type="entry name" value="DUF5939"/>
    <property type="match status" value="1"/>
</dbReference>
<dbReference type="PANTHER" id="PTHR43081">
    <property type="entry name" value="ADENYLATE CYCLASE, TERMINAL-DIFFERENTIATION SPECIFIC-RELATED"/>
    <property type="match status" value="1"/>
</dbReference>
<evidence type="ECO:0000313" key="2">
    <source>
        <dbReference type="EMBL" id="SMF39363.1"/>
    </source>
</evidence>
<dbReference type="Proteomes" id="UP000192917">
    <property type="component" value="Unassembled WGS sequence"/>
</dbReference>
<dbReference type="SUPFAM" id="SSF55073">
    <property type="entry name" value="Nucleotide cyclase"/>
    <property type="match status" value="1"/>
</dbReference>
<dbReference type="PROSITE" id="PS50125">
    <property type="entry name" value="GUANYLATE_CYCLASE_2"/>
    <property type="match status" value="1"/>
</dbReference>
<dbReference type="InterPro" id="IPR050697">
    <property type="entry name" value="Adenylyl/Guanylyl_Cyclase_3/4"/>
</dbReference>
<dbReference type="SUPFAM" id="SSF55961">
    <property type="entry name" value="Bet v1-like"/>
    <property type="match status" value="1"/>
</dbReference>
<dbReference type="Gene3D" id="3.30.70.1230">
    <property type="entry name" value="Nucleotide cyclase"/>
    <property type="match status" value="1"/>
</dbReference>
<keyword evidence="3" id="KW-1185">Reference proteome</keyword>